<evidence type="ECO:0000256" key="4">
    <source>
        <dbReference type="ARBA" id="ARBA00022723"/>
    </source>
</evidence>
<dbReference type="GeneID" id="37024552"/>
<dbReference type="CDD" id="cd01639">
    <property type="entry name" value="IMPase"/>
    <property type="match status" value="1"/>
</dbReference>
<evidence type="ECO:0000256" key="1">
    <source>
        <dbReference type="ARBA" id="ARBA00001033"/>
    </source>
</evidence>
<proteinExistence type="inferred from homology"/>
<dbReference type="OrthoDB" id="10254945at2759"/>
<sequence length="327" mass="35622">MSDFNAEEVLTFAINIAKQAGTIIREGSAKRIDDQNQGKVDVEELIKKNTADLVTETDQKTEKFIKDAISKQFPSHKFIGEESWAAGQQATLTDEPHWIVDPIDGTNGFVHNFVMCCVSIGVTFQSRPTVGVVYAPFLDTLYYARTGAGAFIESPAYGERQLPLAKPMPLPSLKQALLAVEYGSDRGPGVLDKKMESFKRLIGDEDAGIKGGRMVQGVRSIGSAALSCCYVAQGTFDLWHEVGCWAWDVCAGAVIIQEAGGVVVGAKEPTLKSISTESFGDITPEVLQGRKYLVIRGVGDSKSEKGADAQKRIIKTFYETIDEWDAK</sequence>
<feature type="binding site" evidence="7">
    <location>
        <position position="248"/>
    </location>
    <ligand>
        <name>Mg(2+)</name>
        <dbReference type="ChEBI" id="CHEBI:18420"/>
        <label>1</label>
        <note>catalytic</note>
    </ligand>
</feature>
<dbReference type="InterPro" id="IPR020583">
    <property type="entry name" value="Inositol_monoP_metal-BS"/>
</dbReference>
<gene>
    <name evidence="9" type="ORF">FA14DRAFT_72409</name>
</gene>
<comment type="cofactor">
    <cofactor evidence="2 7 8">
        <name>Mg(2+)</name>
        <dbReference type="ChEBI" id="CHEBI:18420"/>
    </cofactor>
</comment>
<dbReference type="STRING" id="1280837.A0A316VBG2"/>
<keyword evidence="5 8" id="KW-0378">Hydrolase</keyword>
<evidence type="ECO:0000256" key="6">
    <source>
        <dbReference type="ARBA" id="ARBA00022842"/>
    </source>
</evidence>
<dbReference type="PANTHER" id="PTHR20854">
    <property type="entry name" value="INOSITOL MONOPHOSPHATASE"/>
    <property type="match status" value="1"/>
</dbReference>
<dbReference type="Gene3D" id="3.30.540.10">
    <property type="entry name" value="Fructose-1,6-Bisphosphatase, subunit A, domain 1"/>
    <property type="match status" value="1"/>
</dbReference>
<dbReference type="EC" id="3.1.3.25" evidence="8"/>
<reference evidence="9 10" key="1">
    <citation type="journal article" date="2018" name="Mol. Biol. Evol.">
        <title>Broad Genomic Sampling Reveals a Smut Pathogenic Ancestry of the Fungal Clade Ustilaginomycotina.</title>
        <authorList>
            <person name="Kijpornyongpan T."/>
            <person name="Mondo S.J."/>
            <person name="Barry K."/>
            <person name="Sandor L."/>
            <person name="Lee J."/>
            <person name="Lipzen A."/>
            <person name="Pangilinan J."/>
            <person name="LaButti K."/>
            <person name="Hainaut M."/>
            <person name="Henrissat B."/>
            <person name="Grigoriev I.V."/>
            <person name="Spatafora J.W."/>
            <person name="Aime M.C."/>
        </authorList>
    </citation>
    <scope>NUCLEOTIDE SEQUENCE [LARGE SCALE GENOMIC DNA]</scope>
    <source>
        <strain evidence="9 10">MCA 3882</strain>
    </source>
</reference>
<dbReference type="UniPathway" id="UPA00823">
    <property type="reaction ID" value="UER00788"/>
</dbReference>
<feature type="binding site" evidence="7">
    <location>
        <position position="81"/>
    </location>
    <ligand>
        <name>Mg(2+)</name>
        <dbReference type="ChEBI" id="CHEBI:18420"/>
        <label>1</label>
        <note>catalytic</note>
    </ligand>
</feature>
<dbReference type="GO" id="GO:0046854">
    <property type="term" value="P:phosphatidylinositol phosphate biosynthetic process"/>
    <property type="evidence" value="ECO:0007669"/>
    <property type="project" value="InterPro"/>
</dbReference>
<evidence type="ECO:0000313" key="10">
    <source>
        <dbReference type="Proteomes" id="UP000245771"/>
    </source>
</evidence>
<comment type="pathway">
    <text evidence="8">Polyol metabolism; myo-inositol biosynthesis; myo-inositol from D-glucose 6-phosphate: step 2/2.</text>
</comment>
<dbReference type="PROSITE" id="PS00629">
    <property type="entry name" value="IMP_1"/>
    <property type="match status" value="1"/>
</dbReference>
<dbReference type="GO" id="GO:0007165">
    <property type="term" value="P:signal transduction"/>
    <property type="evidence" value="ECO:0007669"/>
    <property type="project" value="TreeGrafter"/>
</dbReference>
<organism evidence="9 10">
    <name type="scientific">Meira miltonrushii</name>
    <dbReference type="NCBI Taxonomy" id="1280837"/>
    <lineage>
        <taxon>Eukaryota</taxon>
        <taxon>Fungi</taxon>
        <taxon>Dikarya</taxon>
        <taxon>Basidiomycota</taxon>
        <taxon>Ustilaginomycotina</taxon>
        <taxon>Exobasidiomycetes</taxon>
        <taxon>Exobasidiales</taxon>
        <taxon>Brachybasidiaceae</taxon>
        <taxon>Meira</taxon>
    </lineage>
</organism>
<evidence type="ECO:0000256" key="3">
    <source>
        <dbReference type="ARBA" id="ARBA00009759"/>
    </source>
</evidence>
<dbReference type="InterPro" id="IPR033942">
    <property type="entry name" value="IMPase"/>
</dbReference>
<dbReference type="InterPro" id="IPR020550">
    <property type="entry name" value="Inositol_monophosphatase_CS"/>
</dbReference>
<dbReference type="FunFam" id="3.30.540.10:FF:000004">
    <property type="entry name" value="Inositol-1-monophosphatase"/>
    <property type="match status" value="1"/>
</dbReference>
<feature type="binding site" evidence="7">
    <location>
        <position position="103"/>
    </location>
    <ligand>
        <name>Mg(2+)</name>
        <dbReference type="ChEBI" id="CHEBI:18420"/>
        <label>1</label>
        <note>catalytic</note>
    </ligand>
</feature>
<dbReference type="GO" id="GO:0046872">
    <property type="term" value="F:metal ion binding"/>
    <property type="evidence" value="ECO:0007669"/>
    <property type="project" value="UniProtKB-KW"/>
</dbReference>
<evidence type="ECO:0000256" key="8">
    <source>
        <dbReference type="RuleBase" id="RU364068"/>
    </source>
</evidence>
<dbReference type="SUPFAM" id="SSF56655">
    <property type="entry name" value="Carbohydrate phosphatase"/>
    <property type="match status" value="1"/>
</dbReference>
<evidence type="ECO:0000256" key="5">
    <source>
        <dbReference type="ARBA" id="ARBA00022801"/>
    </source>
</evidence>
<comment type="catalytic activity">
    <reaction evidence="1 8">
        <text>a myo-inositol phosphate + H2O = myo-inositol + phosphate</text>
        <dbReference type="Rhea" id="RHEA:24056"/>
        <dbReference type="ChEBI" id="CHEBI:15377"/>
        <dbReference type="ChEBI" id="CHEBI:17268"/>
        <dbReference type="ChEBI" id="CHEBI:43474"/>
        <dbReference type="ChEBI" id="CHEBI:84139"/>
        <dbReference type="EC" id="3.1.3.25"/>
    </reaction>
</comment>
<feature type="binding site" evidence="7">
    <location>
        <position position="104"/>
    </location>
    <ligand>
        <name>Mg(2+)</name>
        <dbReference type="ChEBI" id="CHEBI:18420"/>
        <label>1</label>
        <note>catalytic</note>
    </ligand>
</feature>
<dbReference type="GO" id="GO:0008934">
    <property type="term" value="F:inositol monophosphate 1-phosphatase activity"/>
    <property type="evidence" value="ECO:0007669"/>
    <property type="project" value="InterPro"/>
</dbReference>
<dbReference type="Gene3D" id="3.40.190.80">
    <property type="match status" value="1"/>
</dbReference>
<keyword evidence="10" id="KW-1185">Reference proteome</keyword>
<evidence type="ECO:0000256" key="2">
    <source>
        <dbReference type="ARBA" id="ARBA00001946"/>
    </source>
</evidence>
<protein>
    <recommendedName>
        <fullName evidence="8">Inositol-1-monophosphatase</fullName>
        <ecNumber evidence="8">3.1.3.25</ecNumber>
    </recommendedName>
</protein>
<dbReference type="InParanoid" id="A0A316VBG2"/>
<accession>A0A316VBG2</accession>
<dbReference type="PROSITE" id="PS00630">
    <property type="entry name" value="IMP_2"/>
    <property type="match status" value="1"/>
</dbReference>
<keyword evidence="4 7" id="KW-0479">Metal-binding</keyword>
<name>A0A316VBG2_9BASI</name>
<evidence type="ECO:0000256" key="7">
    <source>
        <dbReference type="PIRSR" id="PIRSR600760-2"/>
    </source>
</evidence>
<dbReference type="EMBL" id="KZ819604">
    <property type="protein sequence ID" value="PWN34438.1"/>
    <property type="molecule type" value="Genomic_DNA"/>
</dbReference>
<feature type="binding site" evidence="7">
    <location>
        <position position="101"/>
    </location>
    <ligand>
        <name>Mg(2+)</name>
        <dbReference type="ChEBI" id="CHEBI:18420"/>
        <label>1</label>
        <note>catalytic</note>
    </ligand>
</feature>
<evidence type="ECO:0000313" key="9">
    <source>
        <dbReference type="EMBL" id="PWN34438.1"/>
    </source>
</evidence>
<dbReference type="PANTHER" id="PTHR20854:SF4">
    <property type="entry name" value="INOSITOL-1-MONOPHOSPHATASE-RELATED"/>
    <property type="match status" value="1"/>
</dbReference>
<dbReference type="AlphaFoldDB" id="A0A316VBG2"/>
<dbReference type="PRINTS" id="PR00377">
    <property type="entry name" value="IMPHPHTASES"/>
</dbReference>
<dbReference type="Proteomes" id="UP000245771">
    <property type="component" value="Unassembled WGS sequence"/>
</dbReference>
<keyword evidence="6 7" id="KW-0460">Magnesium</keyword>
<comment type="similarity">
    <text evidence="3 8">Belongs to the inositol monophosphatase superfamily.</text>
</comment>
<dbReference type="InterPro" id="IPR000760">
    <property type="entry name" value="Inositol_monophosphatase-like"/>
</dbReference>
<dbReference type="RefSeq" id="XP_025354740.1">
    <property type="nucleotide sequence ID" value="XM_025502771.1"/>
</dbReference>
<dbReference type="GO" id="GO:0006021">
    <property type="term" value="P:inositol biosynthetic process"/>
    <property type="evidence" value="ECO:0007669"/>
    <property type="project" value="UniProtKB-UniPathway"/>
</dbReference>
<dbReference type="Pfam" id="PF00459">
    <property type="entry name" value="Inositol_P"/>
    <property type="match status" value="1"/>
</dbReference>